<sequence length="172" mass="19360">FSYHKIVWSATIARSLVLEDQHSNNEKSLPSLDNVVSQQTHTLSEAMLISHVPSNADSQHVHQVLEEPMLASHDSNTTTTITNIAQESNPHKRTVEDITSPEVEHFSTECKFFREPKIRQKIKKTKTVSTESSSNSVSLLLEPAKTFIENHSSSFVLDYNQLDMLLTNITSV</sequence>
<protein>
    <submittedName>
        <fullName evidence="1">Uncharacterized protein LOC114344526</fullName>
    </submittedName>
</protein>
<dbReference type="AlphaFoldDB" id="A0A6P7GNE5"/>
<reference evidence="1" key="1">
    <citation type="submission" date="2025-08" db="UniProtKB">
        <authorList>
            <consortium name="RefSeq"/>
        </authorList>
    </citation>
    <scope>IDENTIFICATION</scope>
    <source>
        <tissue evidence="1">Whole insect</tissue>
    </source>
</reference>
<name>A0A6P7GNE5_DIAVI</name>
<accession>A0A6P7GNE5</accession>
<organism evidence="1">
    <name type="scientific">Diabrotica virgifera virgifera</name>
    <name type="common">western corn rootworm</name>
    <dbReference type="NCBI Taxonomy" id="50390"/>
    <lineage>
        <taxon>Eukaryota</taxon>
        <taxon>Metazoa</taxon>
        <taxon>Ecdysozoa</taxon>
        <taxon>Arthropoda</taxon>
        <taxon>Hexapoda</taxon>
        <taxon>Insecta</taxon>
        <taxon>Pterygota</taxon>
        <taxon>Neoptera</taxon>
        <taxon>Endopterygota</taxon>
        <taxon>Coleoptera</taxon>
        <taxon>Polyphaga</taxon>
        <taxon>Cucujiformia</taxon>
        <taxon>Chrysomeloidea</taxon>
        <taxon>Chrysomelidae</taxon>
        <taxon>Galerucinae</taxon>
        <taxon>Diabroticina</taxon>
        <taxon>Diabroticites</taxon>
        <taxon>Diabrotica</taxon>
    </lineage>
</organism>
<evidence type="ECO:0000313" key="1">
    <source>
        <dbReference type="RefSeq" id="XP_028151159.1"/>
    </source>
</evidence>
<proteinExistence type="predicted"/>
<dbReference type="InParanoid" id="A0A6P7GNE5"/>
<feature type="non-terminal residue" evidence="1">
    <location>
        <position position="1"/>
    </location>
</feature>
<dbReference type="RefSeq" id="XP_028151159.1">
    <property type="nucleotide sequence ID" value="XM_028295358.1"/>
</dbReference>
<gene>
    <name evidence="1" type="primary">LOC114344526</name>
</gene>